<evidence type="ECO:0008006" key="3">
    <source>
        <dbReference type="Google" id="ProtNLM"/>
    </source>
</evidence>
<reference evidence="1 2" key="1">
    <citation type="submission" date="2019-06" db="EMBL/GenBank/DDBJ databases">
        <title>Flavibacter putida gen. nov., sp. nov., a novel marine bacterium of the family Flavobacteriaceae isolated from coastal seawater.</title>
        <authorList>
            <person name="Feng X."/>
        </authorList>
    </citation>
    <scope>NUCLEOTIDE SEQUENCE [LARGE SCALE GENOMIC DNA]</scope>
    <source>
        <strain evidence="1 2">PLHSN227</strain>
    </source>
</reference>
<accession>A0A507ZTD0</accession>
<protein>
    <recommendedName>
        <fullName evidence="3">DUF2946 domain-containing protein</fullName>
    </recommendedName>
</protein>
<dbReference type="Proteomes" id="UP000317169">
    <property type="component" value="Unassembled WGS sequence"/>
</dbReference>
<evidence type="ECO:0000313" key="1">
    <source>
        <dbReference type="EMBL" id="TQD40669.1"/>
    </source>
</evidence>
<comment type="caution">
    <text evidence="1">The sequence shown here is derived from an EMBL/GenBank/DDBJ whole genome shotgun (WGS) entry which is preliminary data.</text>
</comment>
<keyword evidence="2" id="KW-1185">Reference proteome</keyword>
<dbReference type="OrthoDB" id="1452502at2"/>
<organism evidence="1 2">
    <name type="scientific">Haloflavibacter putidus</name>
    <dbReference type="NCBI Taxonomy" id="2576776"/>
    <lineage>
        <taxon>Bacteria</taxon>
        <taxon>Pseudomonadati</taxon>
        <taxon>Bacteroidota</taxon>
        <taxon>Flavobacteriia</taxon>
        <taxon>Flavobacteriales</taxon>
        <taxon>Flavobacteriaceae</taxon>
        <taxon>Haloflavibacter</taxon>
    </lineage>
</organism>
<dbReference type="EMBL" id="VIAR01000001">
    <property type="protein sequence ID" value="TQD40669.1"/>
    <property type="molecule type" value="Genomic_DNA"/>
</dbReference>
<sequence length="102" mass="11357">MLSKKVKHSISFIFLFAFLLVEVADLHVLAHDDDDNSTPEKCVWCQISHTQADLTAVLPSASAEISSPIFFEQVYLQPVYSYALSNKLPVCSLYNKPPPTSV</sequence>
<dbReference type="RefSeq" id="WP_141420400.1">
    <property type="nucleotide sequence ID" value="NZ_VIAR01000001.1"/>
</dbReference>
<evidence type="ECO:0000313" key="2">
    <source>
        <dbReference type="Proteomes" id="UP000317169"/>
    </source>
</evidence>
<dbReference type="AlphaFoldDB" id="A0A507ZTD0"/>
<name>A0A507ZTD0_9FLAO</name>
<gene>
    <name evidence="1" type="ORF">FKR84_01425</name>
</gene>
<proteinExistence type="predicted"/>